<evidence type="ECO:0000256" key="7">
    <source>
        <dbReference type="ARBA" id="ARBA00023004"/>
    </source>
</evidence>
<keyword evidence="6 14" id="KW-0732">Signal</keyword>
<dbReference type="InterPro" id="IPR012910">
    <property type="entry name" value="Plug_dom"/>
</dbReference>
<keyword evidence="18" id="KW-1185">Reference proteome</keyword>
<dbReference type="Gene3D" id="2.170.130.10">
    <property type="entry name" value="TonB-dependent receptor, plug domain"/>
    <property type="match status" value="1"/>
</dbReference>
<evidence type="ECO:0000259" key="15">
    <source>
        <dbReference type="Pfam" id="PF00593"/>
    </source>
</evidence>
<keyword evidence="9 13" id="KW-0798">TonB box</keyword>
<dbReference type="InterPro" id="IPR000531">
    <property type="entry name" value="Beta-barrel_TonB"/>
</dbReference>
<dbReference type="InterPro" id="IPR036942">
    <property type="entry name" value="Beta-barrel_TonB_sf"/>
</dbReference>
<dbReference type="PANTHER" id="PTHR32552:SF68">
    <property type="entry name" value="FERRICHROME OUTER MEMBRANE TRANSPORTER_PHAGE RECEPTOR"/>
    <property type="match status" value="1"/>
</dbReference>
<keyword evidence="7" id="KW-0408">Iron</keyword>
<keyword evidence="10 12" id="KW-0472">Membrane</keyword>
<evidence type="ECO:0000259" key="16">
    <source>
        <dbReference type="Pfam" id="PF07715"/>
    </source>
</evidence>
<keyword evidence="4" id="KW-0410">Iron transport</keyword>
<proteinExistence type="inferred from homology"/>
<evidence type="ECO:0000256" key="2">
    <source>
        <dbReference type="ARBA" id="ARBA00022448"/>
    </source>
</evidence>
<dbReference type="SUPFAM" id="SSF56935">
    <property type="entry name" value="Porins"/>
    <property type="match status" value="1"/>
</dbReference>
<dbReference type="Pfam" id="PF00593">
    <property type="entry name" value="TonB_dep_Rec_b-barrel"/>
    <property type="match status" value="1"/>
</dbReference>
<evidence type="ECO:0000256" key="4">
    <source>
        <dbReference type="ARBA" id="ARBA00022496"/>
    </source>
</evidence>
<dbReference type="EMBL" id="JBHULR010000005">
    <property type="protein sequence ID" value="MFD2548726.1"/>
    <property type="molecule type" value="Genomic_DNA"/>
</dbReference>
<protein>
    <submittedName>
        <fullName evidence="17">TonB-dependent receptor</fullName>
    </submittedName>
</protein>
<accession>A0ABW5KIB1</accession>
<evidence type="ECO:0000256" key="1">
    <source>
        <dbReference type="ARBA" id="ARBA00004571"/>
    </source>
</evidence>
<dbReference type="PROSITE" id="PS52016">
    <property type="entry name" value="TONB_DEPENDENT_REC_3"/>
    <property type="match status" value="1"/>
</dbReference>
<dbReference type="PANTHER" id="PTHR32552">
    <property type="entry name" value="FERRICHROME IRON RECEPTOR-RELATED"/>
    <property type="match status" value="1"/>
</dbReference>
<keyword evidence="8" id="KW-0406">Ion transport</keyword>
<dbReference type="Gene3D" id="2.40.170.20">
    <property type="entry name" value="TonB-dependent receptor, beta-barrel domain"/>
    <property type="match status" value="1"/>
</dbReference>
<feature type="domain" description="TonB-dependent receptor plug" evidence="16">
    <location>
        <begin position="116"/>
        <end position="221"/>
    </location>
</feature>
<evidence type="ECO:0000256" key="9">
    <source>
        <dbReference type="ARBA" id="ARBA00023077"/>
    </source>
</evidence>
<dbReference type="Proteomes" id="UP001597545">
    <property type="component" value="Unassembled WGS sequence"/>
</dbReference>
<dbReference type="InterPro" id="IPR037066">
    <property type="entry name" value="Plug_dom_sf"/>
</dbReference>
<evidence type="ECO:0000256" key="8">
    <source>
        <dbReference type="ARBA" id="ARBA00023065"/>
    </source>
</evidence>
<keyword evidence="3 12" id="KW-1134">Transmembrane beta strand</keyword>
<evidence type="ECO:0000256" key="12">
    <source>
        <dbReference type="PROSITE-ProRule" id="PRU01360"/>
    </source>
</evidence>
<feature type="domain" description="TonB-dependent receptor-like beta-barrel" evidence="15">
    <location>
        <begin position="327"/>
        <end position="750"/>
    </location>
</feature>
<comment type="subcellular location">
    <subcellularLocation>
        <location evidence="1 12">Cell outer membrane</location>
        <topology evidence="1 12">Multi-pass membrane protein</topology>
    </subcellularLocation>
</comment>
<evidence type="ECO:0000256" key="3">
    <source>
        <dbReference type="ARBA" id="ARBA00022452"/>
    </source>
</evidence>
<evidence type="ECO:0000256" key="5">
    <source>
        <dbReference type="ARBA" id="ARBA00022692"/>
    </source>
</evidence>
<dbReference type="InterPro" id="IPR039426">
    <property type="entry name" value="TonB-dep_rcpt-like"/>
</dbReference>
<evidence type="ECO:0000256" key="11">
    <source>
        <dbReference type="ARBA" id="ARBA00023237"/>
    </source>
</evidence>
<comment type="caution">
    <text evidence="17">The sequence shown here is derived from an EMBL/GenBank/DDBJ whole genome shotgun (WGS) entry which is preliminary data.</text>
</comment>
<reference evidence="18" key="1">
    <citation type="journal article" date="2019" name="Int. J. Syst. Evol. Microbiol.">
        <title>The Global Catalogue of Microorganisms (GCM) 10K type strain sequencing project: providing services to taxonomists for standard genome sequencing and annotation.</title>
        <authorList>
            <consortium name="The Broad Institute Genomics Platform"/>
            <consortium name="The Broad Institute Genome Sequencing Center for Infectious Disease"/>
            <person name="Wu L."/>
            <person name="Ma J."/>
        </authorList>
    </citation>
    <scope>NUCLEOTIDE SEQUENCE [LARGE SCALE GENOMIC DNA]</scope>
    <source>
        <strain evidence="18">KCTC 42662</strain>
    </source>
</reference>
<dbReference type="InterPro" id="IPR008969">
    <property type="entry name" value="CarboxyPept-like_regulatory"/>
</dbReference>
<dbReference type="Pfam" id="PF07715">
    <property type="entry name" value="Plug"/>
    <property type="match status" value="1"/>
</dbReference>
<comment type="similarity">
    <text evidence="12 13">Belongs to the TonB-dependent receptor family.</text>
</comment>
<evidence type="ECO:0000256" key="14">
    <source>
        <dbReference type="SAM" id="SignalP"/>
    </source>
</evidence>
<keyword evidence="11 12" id="KW-0998">Cell outer membrane</keyword>
<keyword evidence="5 12" id="KW-0812">Transmembrane</keyword>
<dbReference type="RefSeq" id="WP_380904760.1">
    <property type="nucleotide sequence ID" value="NZ_JBHUEG010000004.1"/>
</dbReference>
<evidence type="ECO:0000313" key="17">
    <source>
        <dbReference type="EMBL" id="MFD2548726.1"/>
    </source>
</evidence>
<evidence type="ECO:0000256" key="6">
    <source>
        <dbReference type="ARBA" id="ARBA00022729"/>
    </source>
</evidence>
<evidence type="ECO:0000256" key="10">
    <source>
        <dbReference type="ARBA" id="ARBA00023136"/>
    </source>
</evidence>
<sequence>MLKQVTTTFVALLLGFSSFAQQRVTVHVFDNNHAPLQGATVLYQGQTKSTDQKGTAIFENIAPQPSDLSIRYVGYGRYSKRVDPIQQPIINAYLHSDSRLTGEVFVMATRAADNSATTFKNIAKDELQRTNLGQDIPYLLDQTPSVVVGSDAGAGIGYTNMTIRGSNNQRINVTLNGIPLNDAESMGSFFVNLPDFASSTQSIQVQRGIGTSTNGAGAFGASLNIQTDALETAPYAEINNTFGSYNTWKNTIKAGSGLINDRYAFNARLSRIASDGYIDRATSDLQSFYVDGGYYGKKHHLKATIFSGKEKTYQAWDGVPEDMLETNRRYNGFTYDNQTDNYTQTHHHLHYNYFASENTTLNVALHYTRGKGYYEEYKEAQELNSYNLPPASIGGAMVEKTDLVRRRWLDNYFYGTVFSLNHKLNENQNLTLGGAANQYRGDHYGEIIWAQYASTSRLGDKYYFNDAEKNDANIYGKWDGKFGAAHVYADLQYRFVDYTFEGYNHNQQLADINVKHHFFNPKIGTTYFLSPAANIYASYAFANKEPVRDDYVESSANARPKPEKMHDIEVGYRLRNQQVNLGVNAYGMFYKDQLIRTGEINDVGAVIRENVPDSYRIGLELDGAWQVTQQFNWRATAGLSQNKIKNYTEFLSILDENWEDTGAPQVERLYKSTTISFSPAVVLSNELSYSPINAFTLSLASKYVSRQFLDNTQAKDRSIDAFFINNLRMRYNFTIWGIKNIDANLAINNIFNEKYESNGYSYGGISESDGSLLFGNVYYPQAETNFLLGLNIRFN</sequence>
<name>A0ABW5KIB1_9SPHI</name>
<dbReference type="SUPFAM" id="SSF49464">
    <property type="entry name" value="Carboxypeptidase regulatory domain-like"/>
    <property type="match status" value="1"/>
</dbReference>
<organism evidence="17 18">
    <name type="scientific">Sphingobacterium suaedae</name>
    <dbReference type="NCBI Taxonomy" id="1686402"/>
    <lineage>
        <taxon>Bacteria</taxon>
        <taxon>Pseudomonadati</taxon>
        <taxon>Bacteroidota</taxon>
        <taxon>Sphingobacteriia</taxon>
        <taxon>Sphingobacteriales</taxon>
        <taxon>Sphingobacteriaceae</taxon>
        <taxon>Sphingobacterium</taxon>
    </lineage>
</organism>
<feature type="signal peptide" evidence="14">
    <location>
        <begin position="1"/>
        <end position="22"/>
    </location>
</feature>
<keyword evidence="17" id="KW-0675">Receptor</keyword>
<evidence type="ECO:0000256" key="13">
    <source>
        <dbReference type="RuleBase" id="RU003357"/>
    </source>
</evidence>
<feature type="chain" id="PRO_5047227297" evidence="14">
    <location>
        <begin position="23"/>
        <end position="795"/>
    </location>
</feature>
<gene>
    <name evidence="17" type="ORF">ACFSR5_13825</name>
</gene>
<evidence type="ECO:0000313" key="18">
    <source>
        <dbReference type="Proteomes" id="UP001597545"/>
    </source>
</evidence>
<keyword evidence="2 12" id="KW-0813">Transport</keyword>